<proteinExistence type="predicted"/>
<evidence type="ECO:0000313" key="2">
    <source>
        <dbReference type="WBParaSite" id="RSKR_0000989600.1"/>
    </source>
</evidence>
<evidence type="ECO:0000313" key="1">
    <source>
        <dbReference type="Proteomes" id="UP000095286"/>
    </source>
</evidence>
<sequence length="854" mass="98238">MSEPKDNDELLRIINLKKDKKYANTICIFETKDSYVVYEEDTETIAKYIFGNDIRRGTFVIDGKSYLRLYFNQNLYEKVVKDTLLKLQMNLVQFHLVSKKWEVKFKGTPHEPKDFEDVLGDCANFNQQRNAVAIKFTVDGKIATNVEVAFVNDYDYLVSCFKIPYDTTFNGLENALVAMAAKEAVVYHGDSKANQDSYRKLEALLKKMQLKYKLVDEERSLKFSEDERFSAVFVDVNCLKELSLASSRNLYQLLDEMNLLNSGEIGDGFTYKEYNLHNYISLNSAAVEALELFHISGATYDTDNSKGTLMSMMNKCSSTGGKRMLEEWIRRPLINASEINERLDVVEAFVNNDVALRMLSTNHLKKLPDLTSITRRVMLKKAFLKDAVNVYGVVFAIGKYRDLLDKMDFNKNSNCERTIKRRFTDKFDEFGSQLNNFTDKIKRAFDFERLRDKNEYRLRYETDAEMQQYGNEMDECEAKAKEIQREVHKSLSKKEGFKKEDSIKLQINQDNEFFLKCKSDEHAVIKDKKEMTILSNTKGGGCQFTNGKLSAISEMYTERIKMFKQVEEAYIVKILELLYSNKEHVRNLLEVLNELDVFISFAEFSTNFGSEYVRPVILENNETDRRTLEMKKVRHAVVERNNQINYVSNDVLLSTEEGKPTFCLITGPNMGGKSTYLRSIALSVILGQIGCFVPCESARWHIFDGIYTRIGSRDYQERGISTFMDEMLDAKNVICGSTKLSLCIVDELGRGTNNFDGCGIAYAIAENLIEKKCFCLYATHYSELAILKEEHPVQVECKKAACTLTDDKRIILLYTFINGVSERSFGLEIAHALNLPADFMESAHQFYDNFGHNN</sequence>
<reference evidence="2" key="1">
    <citation type="submission" date="2016-11" db="UniProtKB">
        <authorList>
            <consortium name="WormBaseParasite"/>
        </authorList>
    </citation>
    <scope>IDENTIFICATION</scope>
    <source>
        <strain evidence="2">KR3021</strain>
    </source>
</reference>
<accession>A0AC35UBU5</accession>
<dbReference type="Proteomes" id="UP000095286">
    <property type="component" value="Unplaced"/>
</dbReference>
<name>A0AC35UBU5_9BILA</name>
<dbReference type="WBParaSite" id="RSKR_0000989600.1">
    <property type="protein sequence ID" value="RSKR_0000989600.1"/>
    <property type="gene ID" value="RSKR_0000989600"/>
</dbReference>
<organism evidence="1 2">
    <name type="scientific">Rhabditophanes sp. KR3021</name>
    <dbReference type="NCBI Taxonomy" id="114890"/>
    <lineage>
        <taxon>Eukaryota</taxon>
        <taxon>Metazoa</taxon>
        <taxon>Ecdysozoa</taxon>
        <taxon>Nematoda</taxon>
        <taxon>Chromadorea</taxon>
        <taxon>Rhabditida</taxon>
        <taxon>Tylenchina</taxon>
        <taxon>Panagrolaimomorpha</taxon>
        <taxon>Strongyloidoidea</taxon>
        <taxon>Alloionematidae</taxon>
        <taxon>Rhabditophanes</taxon>
    </lineage>
</organism>
<protein>
    <submittedName>
        <fullName evidence="2">DNA_MISMATCH_REPAIR_2 domain-containing protein</fullName>
    </submittedName>
</protein>